<evidence type="ECO:0000313" key="2">
    <source>
        <dbReference type="Proteomes" id="UP000178017"/>
    </source>
</evidence>
<accession>A0A1F5MKB0</accession>
<name>A0A1F5MKB0_9BACT</name>
<comment type="caution">
    <text evidence="1">The sequence shown here is derived from an EMBL/GenBank/DDBJ whole genome shotgun (WGS) entry which is preliminary data.</text>
</comment>
<dbReference type="EMBL" id="MFDO01000005">
    <property type="protein sequence ID" value="OGE65826.1"/>
    <property type="molecule type" value="Genomic_DNA"/>
</dbReference>
<gene>
    <name evidence="1" type="ORF">A3B49_03440</name>
</gene>
<protein>
    <submittedName>
        <fullName evidence="1">Uncharacterized protein</fullName>
    </submittedName>
</protein>
<dbReference type="AlphaFoldDB" id="A0A1F5MKB0"/>
<dbReference type="Proteomes" id="UP000178017">
    <property type="component" value="Unassembled WGS sequence"/>
</dbReference>
<proteinExistence type="predicted"/>
<reference evidence="1 2" key="1">
    <citation type="journal article" date="2016" name="Nat. Commun.">
        <title>Thousands of microbial genomes shed light on interconnected biogeochemical processes in an aquifer system.</title>
        <authorList>
            <person name="Anantharaman K."/>
            <person name="Brown C.T."/>
            <person name="Hug L.A."/>
            <person name="Sharon I."/>
            <person name="Castelle C.J."/>
            <person name="Probst A.J."/>
            <person name="Thomas B.C."/>
            <person name="Singh A."/>
            <person name="Wilkins M.J."/>
            <person name="Karaoz U."/>
            <person name="Brodie E.L."/>
            <person name="Williams K.H."/>
            <person name="Hubbard S.S."/>
            <person name="Banfield J.F."/>
        </authorList>
    </citation>
    <scope>NUCLEOTIDE SEQUENCE [LARGE SCALE GENOMIC DNA]</scope>
</reference>
<organism evidence="1 2">
    <name type="scientific">Candidatus Daviesbacteria bacterium RIFCSPLOWO2_01_FULL_40_24</name>
    <dbReference type="NCBI Taxonomy" id="1797787"/>
    <lineage>
        <taxon>Bacteria</taxon>
        <taxon>Candidatus Daviesiibacteriota</taxon>
    </lineage>
</organism>
<evidence type="ECO:0000313" key="1">
    <source>
        <dbReference type="EMBL" id="OGE65826.1"/>
    </source>
</evidence>
<sequence>MIGRHSGIVWNNHPTATPQQTARYFIFCRTTLEMVKNGDITDLNKPFMEISAEYIQSLALVNEGQSVLTVQIARVGQFFDALRMG</sequence>